<accession>A0A3M0S9X1</accession>
<evidence type="ECO:0000313" key="2">
    <source>
        <dbReference type="Proteomes" id="UP000277999"/>
    </source>
</evidence>
<sequence>MILLDKALQYCKDVMEGKEITTWEVKRQCEIFLEDYNTNQYREDFKYYADEKQLKKINNLLKLLNYATGFVAGKQVLKYLVGFQCFLVCGVFLFRYKDNPHKFMHNDITLFLYLIHI</sequence>
<comment type="caution">
    <text evidence="1">The sequence shown here is derived from an EMBL/GenBank/DDBJ whole genome shotgun (WGS) entry which is preliminary data.</text>
</comment>
<dbReference type="Proteomes" id="UP000277999">
    <property type="component" value="Unassembled WGS sequence"/>
</dbReference>
<protein>
    <submittedName>
        <fullName evidence="1">Terminase large subunit</fullName>
    </submittedName>
</protein>
<feature type="non-terminal residue" evidence="1">
    <location>
        <position position="117"/>
    </location>
</feature>
<dbReference type="EMBL" id="RFAQ01000074">
    <property type="protein sequence ID" value="RMC95199.1"/>
    <property type="molecule type" value="Genomic_DNA"/>
</dbReference>
<evidence type="ECO:0000313" key="1">
    <source>
        <dbReference type="EMBL" id="RMC95199.1"/>
    </source>
</evidence>
<reference evidence="1 2" key="1">
    <citation type="submission" date="2018-10" db="EMBL/GenBank/DDBJ databases">
        <title>Genome-centric metagenomics revealed C2 chemical producing, CO utilizing Clostridium with novel acetogenic gene cluster.</title>
        <authorList>
            <person name="Kang H."/>
            <person name="Park B."/>
            <person name="Choi I.G."/>
            <person name="Chang I.S."/>
        </authorList>
    </citation>
    <scope>NUCLEOTIDE SEQUENCE [LARGE SCALE GENOMIC DNA]</scope>
    <source>
        <strain evidence="1 2">H21-9</strain>
    </source>
</reference>
<proteinExistence type="predicted"/>
<gene>
    <name evidence="1" type="ORF">D9O40_16810</name>
</gene>
<name>A0A3M0S9X1_9CLOT</name>
<organism evidence="1 2">
    <name type="scientific">Clostridium autoethanogenum</name>
    <dbReference type="NCBI Taxonomy" id="84023"/>
    <lineage>
        <taxon>Bacteria</taxon>
        <taxon>Bacillati</taxon>
        <taxon>Bacillota</taxon>
        <taxon>Clostridia</taxon>
        <taxon>Eubacteriales</taxon>
        <taxon>Clostridiaceae</taxon>
        <taxon>Clostridium</taxon>
    </lineage>
</organism>
<dbReference type="AlphaFoldDB" id="A0A3M0S9X1"/>